<reference evidence="1 2" key="1">
    <citation type="submission" date="2023-10" db="EMBL/GenBank/DDBJ databases">
        <title>Pseudomonas otitidis isolated from a paediatric patient with cystic fibrosis in Chile.</title>
        <authorList>
            <person name="Amsteins-Romero L."/>
            <person name="Opazo-Capurro A."/>
            <person name="Matus-Kohler M."/>
            <person name="Gonzalez-Rocha G."/>
        </authorList>
    </citation>
    <scope>NUCLEOTIDE SEQUENCE [LARGE SCALE GENOMIC DNA]</scope>
    <source>
        <strain evidence="1 2">P-714</strain>
    </source>
</reference>
<dbReference type="RefSeq" id="WP_309042389.1">
    <property type="nucleotide sequence ID" value="NZ_CP133395.1"/>
</dbReference>
<protein>
    <submittedName>
        <fullName evidence="1">Phage tail protein</fullName>
    </submittedName>
</protein>
<name>A0ABU3XSN7_9GAMM</name>
<dbReference type="EMBL" id="JAWJUL010000046">
    <property type="protein sequence ID" value="MDV3440455.1"/>
    <property type="molecule type" value="Genomic_DNA"/>
</dbReference>
<accession>A0ABU3XSN7</accession>
<comment type="caution">
    <text evidence="1">The sequence shown here is derived from an EMBL/GenBank/DDBJ whole genome shotgun (WGS) entry which is preliminary data.</text>
</comment>
<proteinExistence type="predicted"/>
<dbReference type="Proteomes" id="UP001273935">
    <property type="component" value="Unassembled WGS sequence"/>
</dbReference>
<sequence length="168" mass="18951">MKVIEGLHIYGDEMRTPQPDENHRWVNGEWVFDEALAAVARERLALRLYERIDRACNTVLESMVGGSLRTAEYDIAITEAMAFKSAGYPAAAVPPSVCSWMIEGRDAEQAANEIIQKAEQFKKNIYALRDIRLKSKAKVRQLMSDGGDKEADVYVAQMIADISVMPWR</sequence>
<evidence type="ECO:0000313" key="2">
    <source>
        <dbReference type="Proteomes" id="UP001273935"/>
    </source>
</evidence>
<keyword evidence="2" id="KW-1185">Reference proteome</keyword>
<organism evidence="1 2">
    <name type="scientific">Metapseudomonas otitidis</name>
    <dbReference type="NCBI Taxonomy" id="319939"/>
    <lineage>
        <taxon>Bacteria</taxon>
        <taxon>Pseudomonadati</taxon>
        <taxon>Pseudomonadota</taxon>
        <taxon>Gammaproteobacteria</taxon>
        <taxon>Pseudomonadales</taxon>
        <taxon>Pseudomonadaceae</taxon>
        <taxon>Metapseudomonas</taxon>
    </lineage>
</organism>
<gene>
    <name evidence="1" type="ORF">R0G64_13545</name>
</gene>
<evidence type="ECO:0000313" key="1">
    <source>
        <dbReference type="EMBL" id="MDV3440455.1"/>
    </source>
</evidence>